<dbReference type="Proteomes" id="UP000275408">
    <property type="component" value="Unassembled WGS sequence"/>
</dbReference>
<organism evidence="1 2">
    <name type="scientific">Pocillopora damicornis</name>
    <name type="common">Cauliflower coral</name>
    <name type="synonym">Millepora damicornis</name>
    <dbReference type="NCBI Taxonomy" id="46731"/>
    <lineage>
        <taxon>Eukaryota</taxon>
        <taxon>Metazoa</taxon>
        <taxon>Cnidaria</taxon>
        <taxon>Anthozoa</taxon>
        <taxon>Hexacorallia</taxon>
        <taxon>Scleractinia</taxon>
        <taxon>Astrocoeniina</taxon>
        <taxon>Pocilloporidae</taxon>
        <taxon>Pocillopora</taxon>
    </lineage>
</organism>
<proteinExistence type="predicted"/>
<gene>
    <name evidence="1" type="ORF">pdam_00000683</name>
</gene>
<name>A0A3M6TY56_POCDA</name>
<sequence>MAVKMYGVFQSCSQGPLSSSLARILMKNWIFFEVLELHAPQSFKIVTNKAQTKTDKVAVFRKVSFKPPPSRISLNKRNIAVTAANLATAVVHLPSCHRLLRRKTLWRKGLLSQRGNPHQLCLERESSNPEHSMAPETEHAHSFCRCPHSVVVVDKEDNVN</sequence>
<keyword evidence="2" id="KW-1185">Reference proteome</keyword>
<dbReference type="AlphaFoldDB" id="A0A3M6TY56"/>
<feature type="non-terminal residue" evidence="1">
    <location>
        <position position="160"/>
    </location>
</feature>
<comment type="caution">
    <text evidence="1">The sequence shown here is derived from an EMBL/GenBank/DDBJ whole genome shotgun (WGS) entry which is preliminary data.</text>
</comment>
<evidence type="ECO:0000313" key="2">
    <source>
        <dbReference type="Proteomes" id="UP000275408"/>
    </source>
</evidence>
<reference evidence="1 2" key="1">
    <citation type="journal article" date="2018" name="Sci. Rep.">
        <title>Comparative analysis of the Pocillopora damicornis genome highlights role of immune system in coral evolution.</title>
        <authorList>
            <person name="Cunning R."/>
            <person name="Bay R.A."/>
            <person name="Gillette P."/>
            <person name="Baker A.C."/>
            <person name="Traylor-Knowles N."/>
        </authorList>
    </citation>
    <scope>NUCLEOTIDE SEQUENCE [LARGE SCALE GENOMIC DNA]</scope>
    <source>
        <strain evidence="1">RSMAS</strain>
        <tissue evidence="1">Whole animal</tissue>
    </source>
</reference>
<protein>
    <submittedName>
        <fullName evidence="1">Uncharacterized protein</fullName>
    </submittedName>
</protein>
<evidence type="ECO:0000313" key="1">
    <source>
        <dbReference type="EMBL" id="RMX46327.1"/>
    </source>
</evidence>
<accession>A0A3M6TY56</accession>
<dbReference type="EMBL" id="RCHS01002704">
    <property type="protein sequence ID" value="RMX46327.1"/>
    <property type="molecule type" value="Genomic_DNA"/>
</dbReference>